<keyword evidence="1" id="KW-0472">Membrane</keyword>
<feature type="transmembrane region" description="Helical" evidence="1">
    <location>
        <begin position="51"/>
        <end position="72"/>
    </location>
</feature>
<feature type="transmembrane region" description="Helical" evidence="1">
    <location>
        <begin position="15"/>
        <end position="39"/>
    </location>
</feature>
<dbReference type="AlphaFoldDB" id="A0A4R8MTN7"/>
<evidence type="ECO:0000256" key="1">
    <source>
        <dbReference type="SAM" id="Phobius"/>
    </source>
</evidence>
<keyword evidence="1" id="KW-1133">Transmembrane helix</keyword>
<name>A0A4R8MTN7_LEPME</name>
<dbReference type="EMBL" id="SORO01000001">
    <property type="protein sequence ID" value="TDY72859.1"/>
    <property type="molecule type" value="Genomic_DNA"/>
</dbReference>
<keyword evidence="1" id="KW-0812">Transmembrane</keyword>
<sequence>MWNPSQKTRTLTSRILIGLFSMTMIFHILALLQVIPFQYLWGGRLSSVEEMYVMESVSLLVNAFFLWSSFQYTRYLNQGLVPIWIRIVFGFIGTIFLLNTIGNLVAVTDLETLLATPVTAILSVICFSLVPKYENKTSEL</sequence>
<keyword evidence="3" id="KW-1185">Reference proteome</keyword>
<protein>
    <submittedName>
        <fullName evidence="2">Uncharacterized protein</fullName>
    </submittedName>
</protein>
<reference evidence="2 3" key="1">
    <citation type="submission" date="2019-03" db="EMBL/GenBank/DDBJ databases">
        <title>Genomic Encyclopedia of Archaeal and Bacterial Type Strains, Phase II (KMG-II): from individual species to whole genera.</title>
        <authorList>
            <person name="Goeker M."/>
        </authorList>
    </citation>
    <scope>NUCLEOTIDE SEQUENCE [LARGE SCALE GENOMIC DNA]</scope>
    <source>
        <strain evidence="2 3">DSM 21537</strain>
    </source>
</reference>
<comment type="caution">
    <text evidence="2">The sequence shown here is derived from an EMBL/GenBank/DDBJ whole genome shotgun (WGS) entry which is preliminary data.</text>
</comment>
<gene>
    <name evidence="2" type="ORF">CLV96_1875</name>
</gene>
<accession>A0A4R8MTN7</accession>
<dbReference type="OrthoDB" id="329486at2"/>
<evidence type="ECO:0000313" key="3">
    <source>
        <dbReference type="Proteomes" id="UP000294684"/>
    </source>
</evidence>
<dbReference type="GeneID" id="79827178"/>
<proteinExistence type="predicted"/>
<feature type="transmembrane region" description="Helical" evidence="1">
    <location>
        <begin position="84"/>
        <end position="106"/>
    </location>
</feature>
<evidence type="ECO:0000313" key="2">
    <source>
        <dbReference type="EMBL" id="TDY72859.1"/>
    </source>
</evidence>
<dbReference type="RefSeq" id="WP_134151938.1">
    <property type="nucleotide sequence ID" value="NZ_SORO01000001.1"/>
</dbReference>
<feature type="transmembrane region" description="Helical" evidence="1">
    <location>
        <begin position="112"/>
        <end position="130"/>
    </location>
</feature>
<dbReference type="Proteomes" id="UP000294684">
    <property type="component" value="Unassembled WGS sequence"/>
</dbReference>
<organism evidence="2 3">
    <name type="scientific">Leptospira meyeri</name>
    <dbReference type="NCBI Taxonomy" id="29508"/>
    <lineage>
        <taxon>Bacteria</taxon>
        <taxon>Pseudomonadati</taxon>
        <taxon>Spirochaetota</taxon>
        <taxon>Spirochaetia</taxon>
        <taxon>Leptospirales</taxon>
        <taxon>Leptospiraceae</taxon>
        <taxon>Leptospira</taxon>
    </lineage>
</organism>